<evidence type="ECO:0000313" key="3">
    <source>
        <dbReference type="Proteomes" id="UP000037530"/>
    </source>
</evidence>
<gene>
    <name evidence="2" type="ORF">AKJ31_02105</name>
</gene>
<dbReference type="STRING" id="171383.AKJ31_02105"/>
<comment type="caution">
    <text evidence="2">The sequence shown here is derived from an EMBL/GenBank/DDBJ whole genome shotgun (WGS) entry which is preliminary data.</text>
</comment>
<dbReference type="PATRIC" id="fig|171383.3.peg.438"/>
<dbReference type="Pfam" id="PF01965">
    <property type="entry name" value="DJ-1_PfpI"/>
    <property type="match status" value="1"/>
</dbReference>
<name>A0A0M0I4C4_9VIBR</name>
<dbReference type="InterPro" id="IPR052158">
    <property type="entry name" value="INH-QAR"/>
</dbReference>
<dbReference type="InterPro" id="IPR029062">
    <property type="entry name" value="Class_I_gatase-like"/>
</dbReference>
<feature type="domain" description="DJ-1/PfpI" evidence="1">
    <location>
        <begin position="3"/>
        <end position="155"/>
    </location>
</feature>
<reference evidence="3" key="1">
    <citation type="submission" date="2015-08" db="EMBL/GenBank/DDBJ databases">
        <title>Vibrio galatheae sp. nov., a novel member of the Vibrionaceae family isolated from the Solomon Islands.</title>
        <authorList>
            <person name="Giubergia S."/>
            <person name="Machado H."/>
            <person name="Mateiu R.V."/>
            <person name="Gram L."/>
        </authorList>
    </citation>
    <scope>NUCLEOTIDE SEQUENCE [LARGE SCALE GENOMIC DNA]</scope>
    <source>
        <strain evidence="3">DSM 19134</strain>
    </source>
</reference>
<protein>
    <submittedName>
        <fullName evidence="2">AraC family transcriptional regulator</fullName>
    </submittedName>
</protein>
<dbReference type="GO" id="GO:0006355">
    <property type="term" value="P:regulation of DNA-templated transcription"/>
    <property type="evidence" value="ECO:0007669"/>
    <property type="project" value="TreeGrafter"/>
</dbReference>
<dbReference type="EMBL" id="LHPI01000001">
    <property type="protein sequence ID" value="KOO09176.1"/>
    <property type="molecule type" value="Genomic_DNA"/>
</dbReference>
<dbReference type="PANTHER" id="PTHR43130:SF2">
    <property type="entry name" value="DJ-1_PFPI DOMAIN-CONTAINING PROTEIN"/>
    <property type="match status" value="1"/>
</dbReference>
<evidence type="ECO:0000313" key="2">
    <source>
        <dbReference type="EMBL" id="KOO09176.1"/>
    </source>
</evidence>
<dbReference type="OrthoDB" id="3210279at2"/>
<dbReference type="InterPro" id="IPR002818">
    <property type="entry name" value="DJ-1/PfpI"/>
</dbReference>
<dbReference type="Proteomes" id="UP000037530">
    <property type="component" value="Unassembled WGS sequence"/>
</dbReference>
<dbReference type="RefSeq" id="WP_053407433.1">
    <property type="nucleotide sequence ID" value="NZ_DAIPHI010000063.1"/>
</dbReference>
<accession>A0A0M0I4C4</accession>
<proteinExistence type="predicted"/>
<dbReference type="SUPFAM" id="SSF52317">
    <property type="entry name" value="Class I glutamine amidotransferase-like"/>
    <property type="match status" value="1"/>
</dbReference>
<organism evidence="2 3">
    <name type="scientific">Vibrio hepatarius</name>
    <dbReference type="NCBI Taxonomy" id="171383"/>
    <lineage>
        <taxon>Bacteria</taxon>
        <taxon>Pseudomonadati</taxon>
        <taxon>Pseudomonadota</taxon>
        <taxon>Gammaproteobacteria</taxon>
        <taxon>Vibrionales</taxon>
        <taxon>Vibrionaceae</taxon>
        <taxon>Vibrio</taxon>
        <taxon>Vibrio oreintalis group</taxon>
    </lineage>
</organism>
<dbReference type="AlphaFoldDB" id="A0A0M0I4C4"/>
<keyword evidence="3" id="KW-1185">Reference proteome</keyword>
<evidence type="ECO:0000259" key="1">
    <source>
        <dbReference type="Pfam" id="PF01965"/>
    </source>
</evidence>
<dbReference type="Gene3D" id="3.40.50.880">
    <property type="match status" value="1"/>
</dbReference>
<dbReference type="PANTHER" id="PTHR43130">
    <property type="entry name" value="ARAC-FAMILY TRANSCRIPTIONAL REGULATOR"/>
    <property type="match status" value="1"/>
</dbReference>
<sequence>MDIAIVTFEGFNELDSFVASGIINRMRHLGWNAQITSPTEQVTSMNGVTIKAQQALEFANRADAVLFGSGVLTRDIAKDTKILSRFSLNPEKQLIGSQCSGALILAQLGLLDSVPACTDLTTTPWLLDAGVKVLDQPFFASGNIASAGGCLSSQYLATWVISKLGDKEHAASAIHYVAPVGEKERWVDQCLTVVAPYV</sequence>